<evidence type="ECO:0000313" key="7">
    <source>
        <dbReference type="EMBL" id="MDT9599906.1"/>
    </source>
</evidence>
<proteinExistence type="predicted"/>
<dbReference type="InterPro" id="IPR009915">
    <property type="entry name" value="NnrU_dom"/>
</dbReference>
<evidence type="ECO:0000259" key="6">
    <source>
        <dbReference type="Pfam" id="PF07298"/>
    </source>
</evidence>
<protein>
    <submittedName>
        <fullName evidence="7">NnrU family protein</fullName>
    </submittedName>
</protein>
<dbReference type="EMBL" id="JAVUPU010000006">
    <property type="protein sequence ID" value="MDT9599906.1"/>
    <property type="molecule type" value="Genomic_DNA"/>
</dbReference>
<dbReference type="Pfam" id="PF07298">
    <property type="entry name" value="NnrU"/>
    <property type="match status" value="1"/>
</dbReference>
<evidence type="ECO:0000313" key="8">
    <source>
        <dbReference type="Proteomes" id="UP001259572"/>
    </source>
</evidence>
<feature type="transmembrane region" description="Helical" evidence="5">
    <location>
        <begin position="196"/>
        <end position="215"/>
    </location>
</feature>
<keyword evidence="4 5" id="KW-0472">Membrane</keyword>
<sequence>MTEFLLALSAFLAAHVLPARTGLRSRLAARFGERTYLLVYSLLSLALLIWLIGAALRAPLVPLWQTELWHYHFALAVMLPACMLLVGGAATANPLSVSFRSAGYDPSRPGIVGVTRHPLLWGFALWALAHLLANGDLVSLILFGGFGLFSLAGMMIVDRRKRRQMGAEWDRLAEPTSALPFGAWFSHPAARRWRPAGFAVAVGGGGALYLLLLWLHPRVIGPDPAALLL</sequence>
<feature type="transmembrane region" description="Helical" evidence="5">
    <location>
        <begin position="137"/>
        <end position="157"/>
    </location>
</feature>
<dbReference type="Gene3D" id="1.20.120.1630">
    <property type="match status" value="1"/>
</dbReference>
<name>A0ABU3Q924_9SPHN</name>
<keyword evidence="2 5" id="KW-0812">Transmembrane</keyword>
<evidence type="ECO:0000256" key="3">
    <source>
        <dbReference type="ARBA" id="ARBA00022989"/>
    </source>
</evidence>
<feature type="domain" description="NnrU" evidence="6">
    <location>
        <begin position="4"/>
        <end position="224"/>
    </location>
</feature>
<evidence type="ECO:0000256" key="5">
    <source>
        <dbReference type="SAM" id="Phobius"/>
    </source>
</evidence>
<dbReference type="Proteomes" id="UP001259572">
    <property type="component" value="Unassembled WGS sequence"/>
</dbReference>
<feature type="transmembrane region" description="Helical" evidence="5">
    <location>
        <begin position="35"/>
        <end position="56"/>
    </location>
</feature>
<gene>
    <name evidence="7" type="ORF">RQX22_13170</name>
</gene>
<feature type="transmembrane region" description="Helical" evidence="5">
    <location>
        <begin position="68"/>
        <end position="90"/>
    </location>
</feature>
<keyword evidence="8" id="KW-1185">Reference proteome</keyword>
<evidence type="ECO:0000256" key="2">
    <source>
        <dbReference type="ARBA" id="ARBA00022692"/>
    </source>
</evidence>
<comment type="subcellular location">
    <subcellularLocation>
        <location evidence="1">Membrane</location>
        <topology evidence="1">Multi-pass membrane protein</topology>
    </subcellularLocation>
</comment>
<evidence type="ECO:0000256" key="4">
    <source>
        <dbReference type="ARBA" id="ARBA00023136"/>
    </source>
</evidence>
<comment type="caution">
    <text evidence="7">The sequence shown here is derived from an EMBL/GenBank/DDBJ whole genome shotgun (WGS) entry which is preliminary data.</text>
</comment>
<evidence type="ECO:0000256" key="1">
    <source>
        <dbReference type="ARBA" id="ARBA00004141"/>
    </source>
</evidence>
<dbReference type="RefSeq" id="WP_315727002.1">
    <property type="nucleotide sequence ID" value="NZ_JAVUPU010000006.1"/>
</dbReference>
<keyword evidence="3 5" id="KW-1133">Transmembrane helix</keyword>
<organism evidence="7 8">
    <name type="scientific">Sphingosinicella rhizophila</name>
    <dbReference type="NCBI Taxonomy" id="3050082"/>
    <lineage>
        <taxon>Bacteria</taxon>
        <taxon>Pseudomonadati</taxon>
        <taxon>Pseudomonadota</taxon>
        <taxon>Alphaproteobacteria</taxon>
        <taxon>Sphingomonadales</taxon>
        <taxon>Sphingosinicellaceae</taxon>
        <taxon>Sphingosinicella</taxon>
    </lineage>
</organism>
<accession>A0ABU3Q924</accession>
<reference evidence="7 8" key="1">
    <citation type="submission" date="2023-05" db="EMBL/GenBank/DDBJ databases">
        <authorList>
            <person name="Guo Y."/>
        </authorList>
    </citation>
    <scope>NUCLEOTIDE SEQUENCE [LARGE SCALE GENOMIC DNA]</scope>
    <source>
        <strain evidence="7 8">GR2756</strain>
    </source>
</reference>